<reference evidence="1" key="1">
    <citation type="submission" date="2023-12" db="EMBL/GenBank/DDBJ databases">
        <title>Molecular genomic analyses of Enterococcus cecorum from sepsis oubreaks in broilers.</title>
        <authorList>
            <person name="Rhoads D."/>
            <person name="Alrubaye A."/>
        </authorList>
    </citation>
    <scope>NUCLEOTIDE SEQUENCE</scope>
    <source>
        <strain evidence="1">1755</strain>
    </source>
</reference>
<evidence type="ECO:0000313" key="1">
    <source>
        <dbReference type="EMBL" id="MDZ5598156.1"/>
    </source>
</evidence>
<dbReference type="EMBL" id="JAXOGL010000012">
    <property type="protein sequence ID" value="MDZ5598156.1"/>
    <property type="molecule type" value="Genomic_DNA"/>
</dbReference>
<sequence length="144" mass="16912">MHEQARPLPKMIGVLFRIQKNSNSSIKNILLRLSLKKYFRKKGLGCLKEKLYLKEGIYMKVKGIKKVVSYYKNMCVGNTLEVYYRPSKNELFSEEFVGKGWINFSEDSEAIVIGFYTKGRNNLTMEILKKDLEEILRKEMNEND</sequence>
<comment type="caution">
    <text evidence="1">The sequence shown here is derived from an EMBL/GenBank/DDBJ whole genome shotgun (WGS) entry which is preliminary data.</text>
</comment>
<dbReference type="Proteomes" id="UP001290582">
    <property type="component" value="Unassembled WGS sequence"/>
</dbReference>
<proteinExistence type="predicted"/>
<accession>A0AAW9JXL4</accession>
<organism evidence="1 2">
    <name type="scientific">Enterococcus cecorum</name>
    <dbReference type="NCBI Taxonomy" id="44008"/>
    <lineage>
        <taxon>Bacteria</taxon>
        <taxon>Bacillati</taxon>
        <taxon>Bacillota</taxon>
        <taxon>Bacilli</taxon>
        <taxon>Lactobacillales</taxon>
        <taxon>Enterococcaceae</taxon>
        <taxon>Enterococcus</taxon>
    </lineage>
</organism>
<dbReference type="RefSeq" id="WP_322400179.1">
    <property type="nucleotide sequence ID" value="NZ_JAXOGL010000012.1"/>
</dbReference>
<evidence type="ECO:0000313" key="2">
    <source>
        <dbReference type="Proteomes" id="UP001290582"/>
    </source>
</evidence>
<dbReference type="AlphaFoldDB" id="A0AAW9JXL4"/>
<gene>
    <name evidence="1" type="ORF">U1294_07930</name>
</gene>
<protein>
    <submittedName>
        <fullName evidence="1">Uncharacterized protein</fullName>
    </submittedName>
</protein>
<name>A0AAW9JXL4_9ENTE</name>